<dbReference type="SUPFAM" id="SSF56801">
    <property type="entry name" value="Acetyl-CoA synthetase-like"/>
    <property type="match status" value="1"/>
</dbReference>
<evidence type="ECO:0000313" key="5">
    <source>
        <dbReference type="EMBL" id="MFB9641107.1"/>
    </source>
</evidence>
<evidence type="ECO:0000313" key="6">
    <source>
        <dbReference type="Proteomes" id="UP001589667"/>
    </source>
</evidence>
<comment type="similarity">
    <text evidence="1">Belongs to the ATP-dependent AMP-binding enzyme family.</text>
</comment>
<dbReference type="Proteomes" id="UP001589667">
    <property type="component" value="Unassembled WGS sequence"/>
</dbReference>
<dbReference type="Gene3D" id="3.40.50.12780">
    <property type="entry name" value="N-terminal domain of ligase-like"/>
    <property type="match status" value="1"/>
</dbReference>
<dbReference type="InterPro" id="IPR042099">
    <property type="entry name" value="ANL_N_sf"/>
</dbReference>
<comment type="caution">
    <text evidence="5">The sequence shown here is derived from an EMBL/GenBank/DDBJ whole genome shotgun (WGS) entry which is preliminary data.</text>
</comment>
<evidence type="ECO:0000259" key="3">
    <source>
        <dbReference type="Pfam" id="PF00501"/>
    </source>
</evidence>
<dbReference type="PROSITE" id="PS00455">
    <property type="entry name" value="AMP_BINDING"/>
    <property type="match status" value="1"/>
</dbReference>
<accession>A0ABV5SN62</accession>
<dbReference type="Gene3D" id="3.30.300.30">
    <property type="match status" value="1"/>
</dbReference>
<dbReference type="PANTHER" id="PTHR24096:SF149">
    <property type="entry name" value="AMP-BINDING DOMAIN-CONTAINING PROTEIN-RELATED"/>
    <property type="match status" value="1"/>
</dbReference>
<dbReference type="InterPro" id="IPR025110">
    <property type="entry name" value="AMP-bd_C"/>
</dbReference>
<evidence type="ECO:0000256" key="1">
    <source>
        <dbReference type="ARBA" id="ARBA00006432"/>
    </source>
</evidence>
<evidence type="ECO:0000256" key="2">
    <source>
        <dbReference type="ARBA" id="ARBA00022598"/>
    </source>
</evidence>
<dbReference type="RefSeq" id="WP_157423491.1">
    <property type="nucleotide sequence ID" value="NZ_BAAANI010000008.1"/>
</dbReference>
<reference evidence="5 6" key="1">
    <citation type="submission" date="2024-09" db="EMBL/GenBank/DDBJ databases">
        <authorList>
            <person name="Sun Q."/>
            <person name="Mori K."/>
        </authorList>
    </citation>
    <scope>NUCLEOTIDE SEQUENCE [LARGE SCALE GENOMIC DNA]</scope>
    <source>
        <strain evidence="5 6">JCM 14321</strain>
    </source>
</reference>
<dbReference type="Pfam" id="PF00501">
    <property type="entry name" value="AMP-binding"/>
    <property type="match status" value="1"/>
</dbReference>
<keyword evidence="6" id="KW-1185">Reference proteome</keyword>
<organism evidence="5 6">
    <name type="scientific">Agromyces lapidis</name>
    <dbReference type="NCBI Taxonomy" id="279574"/>
    <lineage>
        <taxon>Bacteria</taxon>
        <taxon>Bacillati</taxon>
        <taxon>Actinomycetota</taxon>
        <taxon>Actinomycetes</taxon>
        <taxon>Micrococcales</taxon>
        <taxon>Microbacteriaceae</taxon>
        <taxon>Agromyces</taxon>
    </lineage>
</organism>
<proteinExistence type="inferred from homology"/>
<dbReference type="EMBL" id="JBHMBL010000001">
    <property type="protein sequence ID" value="MFB9641107.1"/>
    <property type="molecule type" value="Genomic_DNA"/>
</dbReference>
<dbReference type="InterPro" id="IPR045851">
    <property type="entry name" value="AMP-bd_C_sf"/>
</dbReference>
<sequence>MVSSARPDVVIPDVPVYDYLFGELDESRLDEIAIIDGSNGQTTTYRQLIAHIGLFAGALAARGIGVGDVVGVLCPNVPAFATVFHGILRAGATATTINSLYTPEEIANQLSDAGAQWLVTVSPLLPGAAAAATRLGIPNEQIIVLDGAPGHPSLAELLGEGRLAPEVGFDPATHLAVLPYSSGTTGRPKGVMLTHRNLVANVAQCRDTIALDDGDRVLAVLPFFHIYGMTVLLNFALRQRAALVTMPRFDLTEFLRVVSEHRASWVFIAPPIAVALAKHPLVDQYDLSSVKVVFSGAAPLDGALAELVAKRLGCIVCQGYGMTETSPVTHAIPVERDDLDRSTIGVLLANTEARLVDESGQDVPAPASGEETSAPGELLIRGPQVMAGYLNRPDATAEMLDADGWLHTGDVATVTADGVFRIVDRLKELIKYKGYQVAPAVLEAVLLEHPSIADAAVIGVLDADGQEVPKAFVVLQQGAALDADGVMAHVAEHVAPHEKVRVVEFIAQVPKSASGKILRKELRARESARA</sequence>
<dbReference type="InterPro" id="IPR020845">
    <property type="entry name" value="AMP-binding_CS"/>
</dbReference>
<keyword evidence="2" id="KW-0436">Ligase</keyword>
<gene>
    <name evidence="5" type="ORF">ACFFQV_02280</name>
</gene>
<dbReference type="InterPro" id="IPR000873">
    <property type="entry name" value="AMP-dep_synth/lig_dom"/>
</dbReference>
<feature type="domain" description="AMP-binding enzyme C-terminal" evidence="4">
    <location>
        <begin position="442"/>
        <end position="516"/>
    </location>
</feature>
<protein>
    <submittedName>
        <fullName evidence="5">AMP-binding protein</fullName>
    </submittedName>
</protein>
<name>A0ABV5SN62_9MICO</name>
<dbReference type="PANTHER" id="PTHR24096">
    <property type="entry name" value="LONG-CHAIN-FATTY-ACID--COA LIGASE"/>
    <property type="match status" value="1"/>
</dbReference>
<dbReference type="Pfam" id="PF13193">
    <property type="entry name" value="AMP-binding_C"/>
    <property type="match status" value="1"/>
</dbReference>
<evidence type="ECO:0000259" key="4">
    <source>
        <dbReference type="Pfam" id="PF13193"/>
    </source>
</evidence>
<feature type="domain" description="AMP-dependent synthetase/ligase" evidence="3">
    <location>
        <begin position="29"/>
        <end position="390"/>
    </location>
</feature>